<keyword evidence="2" id="KW-1185">Reference proteome</keyword>
<dbReference type="EMBL" id="MG944227">
    <property type="protein sequence ID" value="AVO23683.1"/>
    <property type="molecule type" value="Genomic_DNA"/>
</dbReference>
<dbReference type="RefSeq" id="YP_010052449.1">
    <property type="nucleotide sequence ID" value="NC_054458.1"/>
</dbReference>
<evidence type="ECO:0000313" key="1">
    <source>
        <dbReference type="EMBL" id="AVO23683.1"/>
    </source>
</evidence>
<sequence>MRTANMTKYFRNRFVQGTVSLDEAVLIGWDDIAAGSQELDRLAIGDSARDNDGEYWERVS</sequence>
<evidence type="ECO:0000313" key="2">
    <source>
        <dbReference type="Proteomes" id="UP000289438"/>
    </source>
</evidence>
<dbReference type="Proteomes" id="UP000289438">
    <property type="component" value="Segment"/>
</dbReference>
<reference evidence="1 2" key="1">
    <citation type="submission" date="2018-02" db="EMBL/GenBank/DDBJ databases">
        <title>Isolation, characterization and comparative genomics of Xanthomonas oryzae pv. oryzae bacteriophages.</title>
        <authorList>
            <person name="Varga I."/>
            <person name="Molnar J."/>
            <person name="Gazdag A."/>
            <person name="Szucs D."/>
            <person name="Doffkay Z."/>
            <person name="Valappil S.K."/>
            <person name="Papp S."/>
            <person name="Pinter R."/>
            <person name="Vera Cruz C.M."/>
            <person name="Ricardo O."/>
            <person name="Vizi T."/>
            <person name="Schneider G."/>
            <person name="Rakhely G."/>
            <person name="Kovacs T."/>
        </authorList>
    </citation>
    <scope>NUCLEOTIDE SEQUENCE [LARGE SCALE GENOMIC DNA]</scope>
</reference>
<proteinExistence type="predicted"/>
<organism evidence="1 2">
    <name type="scientific">Xanthomonas phage XPP1</name>
    <dbReference type="NCBI Taxonomy" id="2099853"/>
    <lineage>
        <taxon>Viruses</taxon>
        <taxon>Duplodnaviria</taxon>
        <taxon>Heunggongvirae</taxon>
        <taxon>Uroviricota</taxon>
        <taxon>Caudoviricetes</taxon>
        <taxon>Kantovirinae</taxon>
        <taxon>Tsukubavirus</taxon>
        <taxon>Tsukubavirus XPP1</taxon>
    </lineage>
</organism>
<protein>
    <submittedName>
        <fullName evidence="1">Uncharacterized protein</fullName>
    </submittedName>
</protein>
<name>A0A3S7HCH7_9CAUD</name>
<accession>A0A3S7HCH7</accession>
<dbReference type="KEGG" id="vg:64408818"/>
<dbReference type="GeneID" id="64408818"/>